<keyword evidence="7" id="KW-0653">Protein transport</keyword>
<evidence type="ECO:0000313" key="12">
    <source>
        <dbReference type="EMBL" id="ABM03954.1"/>
    </source>
</evidence>
<evidence type="ECO:0000256" key="2">
    <source>
        <dbReference type="ARBA" id="ARBA00006742"/>
    </source>
</evidence>
<evidence type="ECO:0000256" key="1">
    <source>
        <dbReference type="ARBA" id="ARBA00004162"/>
    </source>
</evidence>
<dbReference type="InterPro" id="IPR003849">
    <property type="entry name" value="Preprotein_translocase_YajC"/>
</dbReference>
<sequence length="110" mass="12187">MSLFISEAHAAGEGQATDSMSFVLMMVVFAAIFYFMIYRPQAKRTKAHKSLMESIGKGDEVLTQGGLIGRVVKVNTENDYLQIELNENNIISIKKDYVTAILPKGTLKSI</sequence>
<dbReference type="PANTHER" id="PTHR33909:SF1">
    <property type="entry name" value="SEC TRANSLOCON ACCESSORY COMPLEX SUBUNIT YAJC"/>
    <property type="match status" value="1"/>
</dbReference>
<dbReference type="KEGG" id="pin:Ping_2213"/>
<proteinExistence type="inferred from homology"/>
<dbReference type="GO" id="GO:0005886">
    <property type="term" value="C:plasma membrane"/>
    <property type="evidence" value="ECO:0007669"/>
    <property type="project" value="UniProtKB-SubCell"/>
</dbReference>
<comment type="similarity">
    <text evidence="2">Belongs to the YajC family.</text>
</comment>
<evidence type="ECO:0000256" key="6">
    <source>
        <dbReference type="ARBA" id="ARBA00022692"/>
    </source>
</evidence>
<keyword evidence="6 11" id="KW-0812">Transmembrane</keyword>
<keyword evidence="9" id="KW-0811">Translocation</keyword>
<keyword evidence="4" id="KW-0813">Transport</keyword>
<dbReference type="HOGENOM" id="CLU_116157_2_1_6"/>
<evidence type="ECO:0000256" key="5">
    <source>
        <dbReference type="ARBA" id="ARBA00022475"/>
    </source>
</evidence>
<dbReference type="STRING" id="357804.Ping_2213"/>
<dbReference type="OrthoDB" id="9811406at2"/>
<dbReference type="eggNOG" id="COG1862">
    <property type="taxonomic scope" value="Bacteria"/>
</dbReference>
<reference evidence="12 13" key="1">
    <citation type="submission" date="2007-01" db="EMBL/GenBank/DDBJ databases">
        <title>Complete sequence of Psychromonas ingrahamii 37.</title>
        <authorList>
            <consortium name="US DOE Joint Genome Institute"/>
            <person name="Copeland A."/>
            <person name="Lucas S."/>
            <person name="Lapidus A."/>
            <person name="Barry K."/>
            <person name="Detter J.C."/>
            <person name="Glavina del Rio T."/>
            <person name="Hammon N."/>
            <person name="Israni S."/>
            <person name="Dalin E."/>
            <person name="Tice H."/>
            <person name="Pitluck S."/>
            <person name="Thompson L.S."/>
            <person name="Brettin T."/>
            <person name="Bruce D."/>
            <person name="Han C."/>
            <person name="Tapia R."/>
            <person name="Schmutz J."/>
            <person name="Larimer F."/>
            <person name="Land M."/>
            <person name="Hauser L."/>
            <person name="Kyrpides N."/>
            <person name="Ivanova N."/>
            <person name="Staley J."/>
            <person name="Richardson P."/>
        </authorList>
    </citation>
    <scope>NUCLEOTIDE SEQUENCE [LARGE SCALE GENOMIC DNA]</scope>
    <source>
        <strain evidence="12 13">37</strain>
    </source>
</reference>
<name>A1SWT9_PSYIN</name>
<dbReference type="AlphaFoldDB" id="A1SWT9"/>
<feature type="transmembrane region" description="Helical" evidence="11">
    <location>
        <begin position="20"/>
        <end position="38"/>
    </location>
</feature>
<dbReference type="Proteomes" id="UP000000639">
    <property type="component" value="Chromosome"/>
</dbReference>
<dbReference type="EMBL" id="CP000510">
    <property type="protein sequence ID" value="ABM03954.1"/>
    <property type="molecule type" value="Genomic_DNA"/>
</dbReference>
<dbReference type="RefSeq" id="WP_011770514.1">
    <property type="nucleotide sequence ID" value="NC_008709.1"/>
</dbReference>
<organism evidence="12 13">
    <name type="scientific">Psychromonas ingrahamii (strain DSM 17664 / CCUG 51855 / 37)</name>
    <dbReference type="NCBI Taxonomy" id="357804"/>
    <lineage>
        <taxon>Bacteria</taxon>
        <taxon>Pseudomonadati</taxon>
        <taxon>Pseudomonadota</taxon>
        <taxon>Gammaproteobacteria</taxon>
        <taxon>Alteromonadales</taxon>
        <taxon>Psychromonadaceae</taxon>
        <taxon>Psychromonas</taxon>
    </lineage>
</organism>
<evidence type="ECO:0000256" key="7">
    <source>
        <dbReference type="ARBA" id="ARBA00022927"/>
    </source>
</evidence>
<gene>
    <name evidence="12" type="ordered locus">Ping_2213</name>
</gene>
<protein>
    <recommendedName>
        <fullName evidence="3">Sec translocon accessory complex subunit YajC</fullName>
    </recommendedName>
</protein>
<keyword evidence="8 11" id="KW-1133">Transmembrane helix</keyword>
<evidence type="ECO:0000256" key="11">
    <source>
        <dbReference type="SAM" id="Phobius"/>
    </source>
</evidence>
<evidence type="ECO:0000256" key="9">
    <source>
        <dbReference type="ARBA" id="ARBA00023010"/>
    </source>
</evidence>
<keyword evidence="10 11" id="KW-0472">Membrane</keyword>
<dbReference type="NCBIfam" id="TIGR00739">
    <property type="entry name" value="yajC"/>
    <property type="match status" value="1"/>
</dbReference>
<dbReference type="Pfam" id="PF02699">
    <property type="entry name" value="YajC"/>
    <property type="match status" value="1"/>
</dbReference>
<evidence type="ECO:0000256" key="4">
    <source>
        <dbReference type="ARBA" id="ARBA00022448"/>
    </source>
</evidence>
<accession>A1SWT9</accession>
<evidence type="ECO:0000313" key="13">
    <source>
        <dbReference type="Proteomes" id="UP000000639"/>
    </source>
</evidence>
<evidence type="ECO:0000256" key="10">
    <source>
        <dbReference type="ARBA" id="ARBA00023136"/>
    </source>
</evidence>
<dbReference type="GO" id="GO:0015031">
    <property type="term" value="P:protein transport"/>
    <property type="evidence" value="ECO:0007669"/>
    <property type="project" value="UniProtKB-KW"/>
</dbReference>
<dbReference type="PANTHER" id="PTHR33909">
    <property type="entry name" value="SEC TRANSLOCON ACCESSORY COMPLEX SUBUNIT YAJC"/>
    <property type="match status" value="1"/>
</dbReference>
<evidence type="ECO:0000256" key="8">
    <source>
        <dbReference type="ARBA" id="ARBA00022989"/>
    </source>
</evidence>
<evidence type="ECO:0000256" key="3">
    <source>
        <dbReference type="ARBA" id="ARBA00014962"/>
    </source>
</evidence>
<dbReference type="PRINTS" id="PR01853">
    <property type="entry name" value="YAJCTRNLCASE"/>
</dbReference>
<comment type="subcellular location">
    <subcellularLocation>
        <location evidence="1">Cell membrane</location>
        <topology evidence="1">Single-pass membrane protein</topology>
    </subcellularLocation>
</comment>
<dbReference type="SMART" id="SM01323">
    <property type="entry name" value="YajC"/>
    <property type="match status" value="1"/>
</dbReference>
<keyword evidence="5" id="KW-1003">Cell membrane</keyword>
<keyword evidence="13" id="KW-1185">Reference proteome</keyword>